<name>A0A6P3DW35_BOMIM</name>
<evidence type="ECO:0000256" key="3">
    <source>
        <dbReference type="ARBA" id="ARBA00022598"/>
    </source>
</evidence>
<proteinExistence type="inferred from homology"/>
<dbReference type="Gene3D" id="3.40.50.12780">
    <property type="entry name" value="N-terminal domain of ligase-like"/>
    <property type="match status" value="1"/>
</dbReference>
<dbReference type="OMA" id="PIFHSTG"/>
<dbReference type="InterPro" id="IPR020845">
    <property type="entry name" value="AMP-binding_CS"/>
</dbReference>
<evidence type="ECO:0000259" key="5">
    <source>
        <dbReference type="Pfam" id="PF00501"/>
    </source>
</evidence>
<dbReference type="GO" id="GO:0005777">
    <property type="term" value="C:peroxisome"/>
    <property type="evidence" value="ECO:0007669"/>
    <property type="project" value="UniProtKB-SubCell"/>
</dbReference>
<comment type="similarity">
    <text evidence="2">Belongs to the ATP-dependent AMP-binding enzyme family.</text>
</comment>
<dbReference type="Proteomes" id="UP000515180">
    <property type="component" value="Unplaced"/>
</dbReference>
<feature type="domain" description="AMP-binding enzyme C-terminal" evidence="6">
    <location>
        <begin position="454"/>
        <end position="530"/>
    </location>
</feature>
<dbReference type="SUPFAM" id="SSF56801">
    <property type="entry name" value="Acetyl-CoA synthetase-like"/>
    <property type="match status" value="1"/>
</dbReference>
<evidence type="ECO:0000256" key="4">
    <source>
        <dbReference type="ARBA" id="ARBA00023140"/>
    </source>
</evidence>
<reference evidence="8" key="1">
    <citation type="submission" date="2025-08" db="UniProtKB">
        <authorList>
            <consortium name="RefSeq"/>
        </authorList>
    </citation>
    <scope>IDENTIFICATION</scope>
</reference>
<comment type="subcellular location">
    <subcellularLocation>
        <location evidence="1">Peroxisome</location>
    </subcellularLocation>
</comment>
<sequence length="546" mass="59970">MVVSEEPANNNTEPLFRIENKVMKGKVISLDSQYTSVGELLFDSLKNNPDIIGQVDAISGVEDTFGDIADRTIKCALWLQRHGVGKGDIVAISSHNHLDSIVPYVAALYLGAIVNAWDYAMNIQLARYFLALSQPKVIFANEKSVAVISEAAKIELYHLKMVCFGYYPGTTLFSETLKGHTESAVKNFRCREINDPSHTGLILFSSGTTGMPKGVQISHKALLNALDSKTSFSLTEHVTMWFSSLYWISGSVLSLKSIVSSTKKIIGPEFDGKATCEIIEKFKVTWLMLSTSMANRLARYTHLHDYDLSSLKILFTGGATMKQESQDLLQNHFPNTFVMQAYGMTELGGLCAAQLPGTTSGSCGVVSSNCEVKVIDIATGEALGPNEHGELCAKTASIMTGYLKNPEATKNTIDEDGWVHTGDLAYYNEKGEVFIMDRLKEVMKYRGHQITPTEIENVLQSHPAVLEVAVVGIPHPTDDEHPIAFVSKIPNKEVSAEELIKMVASNLVDNCKLRGGVRFLPSLPHTHSGKISKKELKDIARTIVIH</sequence>
<keyword evidence="7" id="KW-1185">Reference proteome</keyword>
<feature type="domain" description="AMP-dependent synthetase/ligase" evidence="5">
    <location>
        <begin position="60"/>
        <end position="403"/>
    </location>
</feature>
<gene>
    <name evidence="8" type="primary">LOC100744947</name>
</gene>
<dbReference type="OrthoDB" id="10253869at2759"/>
<dbReference type="Pfam" id="PF00501">
    <property type="entry name" value="AMP-binding"/>
    <property type="match status" value="1"/>
</dbReference>
<dbReference type="GO" id="GO:0016405">
    <property type="term" value="F:CoA-ligase activity"/>
    <property type="evidence" value="ECO:0007669"/>
    <property type="project" value="TreeGrafter"/>
</dbReference>
<protein>
    <submittedName>
        <fullName evidence="8">4-coumarate--CoA ligase 1</fullName>
    </submittedName>
</protein>
<dbReference type="InterPro" id="IPR025110">
    <property type="entry name" value="AMP-bd_C"/>
</dbReference>
<dbReference type="KEGG" id="bim:100744947"/>
<keyword evidence="4" id="KW-0576">Peroxisome</keyword>
<keyword evidence="3 8" id="KW-0436">Ligase</keyword>
<dbReference type="GeneID" id="100744947"/>
<dbReference type="InterPro" id="IPR000873">
    <property type="entry name" value="AMP-dep_synth/lig_dom"/>
</dbReference>
<dbReference type="PANTHER" id="PTHR24096:SF149">
    <property type="entry name" value="AMP-BINDING DOMAIN-CONTAINING PROTEIN-RELATED"/>
    <property type="match status" value="1"/>
</dbReference>
<evidence type="ECO:0000313" key="8">
    <source>
        <dbReference type="RefSeq" id="XP_003493161.1"/>
    </source>
</evidence>
<dbReference type="InterPro" id="IPR042099">
    <property type="entry name" value="ANL_N_sf"/>
</dbReference>
<dbReference type="PROSITE" id="PS00455">
    <property type="entry name" value="AMP_BINDING"/>
    <property type="match status" value="1"/>
</dbReference>
<dbReference type="Pfam" id="PF13193">
    <property type="entry name" value="AMP-binding_C"/>
    <property type="match status" value="1"/>
</dbReference>
<organism evidence="7 8">
    <name type="scientific">Bombus impatiens</name>
    <name type="common">Bumblebee</name>
    <dbReference type="NCBI Taxonomy" id="132113"/>
    <lineage>
        <taxon>Eukaryota</taxon>
        <taxon>Metazoa</taxon>
        <taxon>Ecdysozoa</taxon>
        <taxon>Arthropoda</taxon>
        <taxon>Hexapoda</taxon>
        <taxon>Insecta</taxon>
        <taxon>Pterygota</taxon>
        <taxon>Neoptera</taxon>
        <taxon>Endopterygota</taxon>
        <taxon>Hymenoptera</taxon>
        <taxon>Apocrita</taxon>
        <taxon>Aculeata</taxon>
        <taxon>Apoidea</taxon>
        <taxon>Anthophila</taxon>
        <taxon>Apidae</taxon>
        <taxon>Bombus</taxon>
        <taxon>Pyrobombus</taxon>
    </lineage>
</organism>
<evidence type="ECO:0000313" key="7">
    <source>
        <dbReference type="Proteomes" id="UP000515180"/>
    </source>
</evidence>
<evidence type="ECO:0000256" key="2">
    <source>
        <dbReference type="ARBA" id="ARBA00006432"/>
    </source>
</evidence>
<dbReference type="AlphaFoldDB" id="A0A6P3DW35"/>
<dbReference type="PANTHER" id="PTHR24096">
    <property type="entry name" value="LONG-CHAIN-FATTY-ACID--COA LIGASE"/>
    <property type="match status" value="1"/>
</dbReference>
<dbReference type="Gene3D" id="3.30.300.30">
    <property type="match status" value="1"/>
</dbReference>
<dbReference type="InterPro" id="IPR045851">
    <property type="entry name" value="AMP-bd_C_sf"/>
</dbReference>
<dbReference type="RefSeq" id="XP_003493161.1">
    <property type="nucleotide sequence ID" value="XM_003493113.4"/>
</dbReference>
<evidence type="ECO:0000256" key="1">
    <source>
        <dbReference type="ARBA" id="ARBA00004275"/>
    </source>
</evidence>
<accession>A0A6P3DW35</accession>
<evidence type="ECO:0000259" key="6">
    <source>
        <dbReference type="Pfam" id="PF13193"/>
    </source>
</evidence>